<accession>V6IBP2</accession>
<protein>
    <submittedName>
        <fullName evidence="1">Uncharacterized protein</fullName>
    </submittedName>
</protein>
<reference evidence="1" key="1">
    <citation type="submission" date="2013-05" db="EMBL/GenBank/DDBJ databases">
        <authorList>
            <person name="Harkins D.M."/>
            <person name="Durkin A.S."/>
            <person name="Brinkac L.M."/>
            <person name="Haft D.H."/>
            <person name="Selengut J.D."/>
            <person name="Sanka R."/>
            <person name="DePew J."/>
            <person name="Purushe J."/>
            <person name="Hartskeerl R.A."/>
            <person name="Ahmed A."/>
            <person name="van der Linden H."/>
            <person name="Goris M.G.A."/>
            <person name="Vinetz J.M."/>
            <person name="Sutton G.G."/>
            <person name="Nierman W.C."/>
            <person name="Fouts D.E."/>
        </authorList>
    </citation>
    <scope>NUCLEOTIDE SEQUENCE [LARGE SCALE GENOMIC DNA]</scope>
    <source>
        <strain evidence="1">L 60</strain>
    </source>
</reference>
<dbReference type="AlphaFoldDB" id="V6IBP2"/>
<dbReference type="Proteomes" id="UP000018747">
    <property type="component" value="Unassembled WGS sequence"/>
</dbReference>
<evidence type="ECO:0000313" key="1">
    <source>
        <dbReference type="EMBL" id="EQA61563.1"/>
    </source>
</evidence>
<dbReference type="EMBL" id="AHMT02000049">
    <property type="protein sequence ID" value="EQA61563.1"/>
    <property type="molecule type" value="Genomic_DNA"/>
</dbReference>
<organism evidence="1 2">
    <name type="scientific">Leptospira alexanderi serovar Manhao 3 str. L 60</name>
    <dbReference type="NCBI Taxonomy" id="1049759"/>
    <lineage>
        <taxon>Bacteria</taxon>
        <taxon>Pseudomonadati</taxon>
        <taxon>Spirochaetota</taxon>
        <taxon>Spirochaetia</taxon>
        <taxon>Leptospirales</taxon>
        <taxon>Leptospiraceae</taxon>
        <taxon>Leptospira</taxon>
    </lineage>
</organism>
<comment type="caution">
    <text evidence="1">The sequence shown here is derived from an EMBL/GenBank/DDBJ whole genome shotgun (WGS) entry which is preliminary data.</text>
</comment>
<proteinExistence type="predicted"/>
<keyword evidence="2" id="KW-1185">Reference proteome</keyword>
<gene>
    <name evidence="1" type="ORF">LEP1GSC062_2592</name>
</gene>
<name>V6IBP2_9LEPT</name>
<sequence length="53" mass="5939">MFAEFRKALRLSSGSRCTLVSYSPKRSYAELTFLGKSMKKKGVLQIPNKTGII</sequence>
<evidence type="ECO:0000313" key="2">
    <source>
        <dbReference type="Proteomes" id="UP000018747"/>
    </source>
</evidence>